<dbReference type="GO" id="GO:0043041">
    <property type="term" value="P:amino acid activation for nonribosomal peptide biosynthetic process"/>
    <property type="evidence" value="ECO:0007669"/>
    <property type="project" value="TreeGrafter"/>
</dbReference>
<dbReference type="CDD" id="cd05930">
    <property type="entry name" value="A_NRPS"/>
    <property type="match status" value="1"/>
</dbReference>
<evidence type="ECO:0000259" key="3">
    <source>
        <dbReference type="Pfam" id="PF00501"/>
    </source>
</evidence>
<evidence type="ECO:0000313" key="7">
    <source>
        <dbReference type="Proteomes" id="UP000663832"/>
    </source>
</evidence>
<dbReference type="Gene3D" id="3.30.300.30">
    <property type="match status" value="1"/>
</dbReference>
<gene>
    <name evidence="5" type="ORF">BJG266_LOCUS33889</name>
    <name evidence="6" type="ORF">QVE165_LOCUS51056</name>
</gene>
<dbReference type="InterPro" id="IPR001242">
    <property type="entry name" value="Condensation_dom"/>
</dbReference>
<dbReference type="InterPro" id="IPR042099">
    <property type="entry name" value="ANL_N_sf"/>
</dbReference>
<dbReference type="InterPro" id="IPR000873">
    <property type="entry name" value="AMP-dep_synth/lig_dom"/>
</dbReference>
<dbReference type="PANTHER" id="PTHR45527">
    <property type="entry name" value="NONRIBOSOMAL PEPTIDE SYNTHETASE"/>
    <property type="match status" value="1"/>
</dbReference>
<dbReference type="SUPFAM" id="SSF56801">
    <property type="entry name" value="Acetyl-CoA synthetase-like"/>
    <property type="match status" value="1"/>
</dbReference>
<dbReference type="GO" id="GO:0009366">
    <property type="term" value="C:enterobactin synthetase complex"/>
    <property type="evidence" value="ECO:0007669"/>
    <property type="project" value="TreeGrafter"/>
</dbReference>
<dbReference type="Gene3D" id="3.30.559.10">
    <property type="entry name" value="Chloramphenicol acetyltransferase-like domain"/>
    <property type="match status" value="2"/>
</dbReference>
<dbReference type="InterPro" id="IPR020845">
    <property type="entry name" value="AMP-binding_CS"/>
</dbReference>
<accession>A0A815ZZ55</accession>
<dbReference type="Gene3D" id="3.40.50.12780">
    <property type="entry name" value="N-terminal domain of ligase-like"/>
    <property type="match status" value="1"/>
</dbReference>
<dbReference type="Proteomes" id="UP000663877">
    <property type="component" value="Unassembled WGS sequence"/>
</dbReference>
<dbReference type="PROSITE" id="PS00455">
    <property type="entry name" value="AMP_BINDING"/>
    <property type="match status" value="1"/>
</dbReference>
<evidence type="ECO:0000313" key="5">
    <source>
        <dbReference type="EMBL" id="CAF1331148.1"/>
    </source>
</evidence>
<dbReference type="GO" id="GO:0005829">
    <property type="term" value="C:cytosol"/>
    <property type="evidence" value="ECO:0007669"/>
    <property type="project" value="TreeGrafter"/>
</dbReference>
<dbReference type="OrthoDB" id="416786at2759"/>
<dbReference type="EMBL" id="CAJNOM010001063">
    <property type="protein sequence ID" value="CAF1589509.1"/>
    <property type="molecule type" value="Genomic_DNA"/>
</dbReference>
<feature type="domain" description="AMP-dependent synthetase/ligase" evidence="3">
    <location>
        <begin position="326"/>
        <end position="687"/>
    </location>
</feature>
<feature type="domain" description="Condensation" evidence="4">
    <location>
        <begin position="885"/>
        <end position="1333"/>
    </location>
</feature>
<evidence type="ECO:0000256" key="1">
    <source>
        <dbReference type="ARBA" id="ARBA00022450"/>
    </source>
</evidence>
<sequence>MAYANNELYQTFDDSCLQYIDYAQYERQMFNDEYPSTMIQLARQYWKQLLDGYDSTKKLQLPYDHVVEMRSGHSSAVTFAVECYTPAIHQYCAENGFTVFAVFMACYYVFLFKLTNFDNDICIGVINANRYRQELENIIGMFDNLVPYRYTIADNSKVTFEHLMAEVHNLCSEQLQYAYLPYQDILKLYPSSHENSTVIQAMLNYSVNKCANLQMGDGRICTLITKLPSGVIKNDLTLSIYEDEHRTLSCSFEYATDVFERTTIETMCCRFQALLQQLFIGQKRHQPLHELSFLLSNEVQLINDMNLTEYADKLFQRCIHEEFFLSAQMHRDKIAIIYEEQCFTYANLAEHVKCLAIKLVKDHHVKAGDIIIQVIERSFEMVVGILAIMATGCIYCPLMSSNPPQRILTLINDTKSHTILIHSETKSKFESIAIELESKGIEIINIEEYVYGSYSVENPCEKLSPTTTKPEDIAYIIYTSGSTGIPKGVLTRHKSFLLCIDAYVKTNILQNNDVVIQTTGCSWDIHIKEVVGTLLVGAQLVIPKSSIEMDYLTKLIQNRSITYIHTVPTFTNTLCEYLEKNMQFDRIKTIRSFCSIGEAMEPKTIAKLMAHLDEKATIYSLYGTTECGIASTYYIVAQKDLNSKIIPVGSPFPNYVCYVLDKFSKLVGVDQIGEIYIGGDGLMAGYLNRDDLNEGVLLSIPEITKRKLYKTGDLARINSAGELLIMGRSDFQIKLRGQRLEVGEIEAVVCRAVPASISKCYIMKQTYEENHQDYLVAYIMAPDISAEADKISLKHQIIEYCQTHLPVYMNPSIFIIMPYLPLNPNGKIDRKQLPKPDFAQLHESNLDYLEPKNELEQEVHNLWCKILHIDKMVSMKSNFFSLGAIASFVQERIWYNENIRFSQSRYAMFNVPYLLKVISGQITIRQLKLAISHIINKNSVLRTSLNYDSNDQCLKQTLKPMLIDDDQHPLYYTFECTSILNKSELEVILFNEETNRTYFDLNKGVVFRCRIIQCSSAPNNDLLSTNDYVIFNFHHIAFDGSCVALFFNDLQLAFGNDNFVYSPEDFLQYTDYSQYEKTIDMTKAKAFWKQLLSDYDLSGDSQLPYDCQLTTDSKRTGLCTCITFELDKCVVDTMIEYARELQVSMFQLCLATFFIYLFNVTNGRTDQCVGSVNANRYRKELQTILGMFVNLSPYRLKIDPNLSFQDIVLQIQQQCLEVLQHAYLPYQEILQLHGQITGNRLPFIETFFQLETSTTSSNDIILGNGTVIRPLLNNEDVIQKHYTSIYDLALLINYDFEARSMECSFSGANDLYTPQTVKKLSERYQILLSQLFASSFDRKQYLLKQL</sequence>
<organism evidence="6 7">
    <name type="scientific">Adineta steineri</name>
    <dbReference type="NCBI Taxonomy" id="433720"/>
    <lineage>
        <taxon>Eukaryota</taxon>
        <taxon>Metazoa</taxon>
        <taxon>Spiralia</taxon>
        <taxon>Gnathifera</taxon>
        <taxon>Rotifera</taxon>
        <taxon>Eurotatoria</taxon>
        <taxon>Bdelloidea</taxon>
        <taxon>Adinetida</taxon>
        <taxon>Adinetidae</taxon>
        <taxon>Adineta</taxon>
    </lineage>
</organism>
<proteinExistence type="predicted"/>
<dbReference type="EMBL" id="CAJNOI010000695">
    <property type="protein sequence ID" value="CAF1331148.1"/>
    <property type="molecule type" value="Genomic_DNA"/>
</dbReference>
<name>A0A815ZZ55_9BILA</name>
<dbReference type="Pfam" id="PF00668">
    <property type="entry name" value="Condensation"/>
    <property type="match status" value="2"/>
</dbReference>
<evidence type="ECO:0000313" key="6">
    <source>
        <dbReference type="EMBL" id="CAF1589509.1"/>
    </source>
</evidence>
<comment type="caution">
    <text evidence="6">The sequence shown here is derived from an EMBL/GenBank/DDBJ whole genome shotgun (WGS) entry which is preliminary data.</text>
</comment>
<dbReference type="Pfam" id="PF00501">
    <property type="entry name" value="AMP-binding"/>
    <property type="match status" value="1"/>
</dbReference>
<dbReference type="SUPFAM" id="SSF52777">
    <property type="entry name" value="CoA-dependent acyltransferases"/>
    <property type="match status" value="3"/>
</dbReference>
<dbReference type="InterPro" id="IPR023213">
    <property type="entry name" value="CAT-like_dom_sf"/>
</dbReference>
<keyword evidence="2" id="KW-0597">Phosphoprotein</keyword>
<dbReference type="InterPro" id="IPR010071">
    <property type="entry name" value="AA_adenyl_dom"/>
</dbReference>
<dbReference type="Gene3D" id="3.30.559.30">
    <property type="entry name" value="Nonribosomal peptide synthetase, condensation domain"/>
    <property type="match status" value="2"/>
</dbReference>
<dbReference type="InterPro" id="IPR045851">
    <property type="entry name" value="AMP-bd_C_sf"/>
</dbReference>
<protein>
    <submittedName>
        <fullName evidence="6">Uncharacterized protein</fullName>
    </submittedName>
</protein>
<reference evidence="6" key="1">
    <citation type="submission" date="2021-02" db="EMBL/GenBank/DDBJ databases">
        <authorList>
            <person name="Nowell W R."/>
        </authorList>
    </citation>
    <scope>NUCLEOTIDE SEQUENCE</scope>
</reference>
<dbReference type="PANTHER" id="PTHR45527:SF1">
    <property type="entry name" value="FATTY ACID SYNTHASE"/>
    <property type="match status" value="1"/>
</dbReference>
<feature type="domain" description="Condensation" evidence="4">
    <location>
        <begin position="3"/>
        <end position="299"/>
    </location>
</feature>
<evidence type="ECO:0000259" key="4">
    <source>
        <dbReference type="Pfam" id="PF00668"/>
    </source>
</evidence>
<dbReference type="Proteomes" id="UP000663832">
    <property type="component" value="Unassembled WGS sequence"/>
</dbReference>
<evidence type="ECO:0000256" key="2">
    <source>
        <dbReference type="ARBA" id="ARBA00022553"/>
    </source>
</evidence>
<dbReference type="NCBIfam" id="TIGR01733">
    <property type="entry name" value="AA-adenyl-dom"/>
    <property type="match status" value="1"/>
</dbReference>
<keyword evidence="1" id="KW-0596">Phosphopantetheine</keyword>
<dbReference type="GO" id="GO:0009239">
    <property type="term" value="P:enterobactin biosynthetic process"/>
    <property type="evidence" value="ECO:0007669"/>
    <property type="project" value="TreeGrafter"/>
</dbReference>
<dbReference type="GO" id="GO:0047527">
    <property type="term" value="F:2,3-dihydroxybenzoate-serine ligase activity"/>
    <property type="evidence" value="ECO:0007669"/>
    <property type="project" value="TreeGrafter"/>
</dbReference>
<keyword evidence="7" id="KW-1185">Reference proteome</keyword>
<dbReference type="GO" id="GO:0031177">
    <property type="term" value="F:phosphopantetheine binding"/>
    <property type="evidence" value="ECO:0007669"/>
    <property type="project" value="TreeGrafter"/>
</dbReference>